<dbReference type="RefSeq" id="XP_019623644.1">
    <property type="nucleotide sequence ID" value="XM_019768085.1"/>
</dbReference>
<feature type="binding site" evidence="5">
    <location>
        <position position="89"/>
    </location>
    <ligand>
        <name>GTP</name>
        <dbReference type="ChEBI" id="CHEBI:37565"/>
    </ligand>
</feature>
<keyword evidence="2 5" id="KW-0547">Nucleotide-binding</keyword>
<name>A0A6P4YPN6_BRABE</name>
<dbReference type="InterPro" id="IPR006689">
    <property type="entry name" value="Small_GTPase_ARF/SAR"/>
</dbReference>
<dbReference type="PANTHER" id="PTHR46693">
    <property type="entry name" value="ADP-RIBOSYLATION FACTOR-LIKE PROTEIN 15"/>
    <property type="match status" value="1"/>
</dbReference>
<dbReference type="AlphaFoldDB" id="A0A6P4YPN6"/>
<evidence type="ECO:0000256" key="4">
    <source>
        <dbReference type="ARBA" id="ARBA00072404"/>
    </source>
</evidence>
<feature type="binding site" evidence="6">
    <location>
        <position position="67"/>
    </location>
    <ligand>
        <name>Mg(2+)</name>
        <dbReference type="ChEBI" id="CHEBI:18420"/>
    </ligand>
</feature>
<keyword evidence="6" id="KW-0460">Magnesium</keyword>
<protein>
    <recommendedName>
        <fullName evidence="4">ADP-ribosylation factor-like protein 15</fullName>
    </recommendedName>
</protein>
<dbReference type="Pfam" id="PF00025">
    <property type="entry name" value="Arf"/>
    <property type="match status" value="1"/>
</dbReference>
<dbReference type="Proteomes" id="UP000515135">
    <property type="component" value="Unplaced"/>
</dbReference>
<evidence type="ECO:0000256" key="1">
    <source>
        <dbReference type="ARBA" id="ARBA00010290"/>
    </source>
</evidence>
<dbReference type="GO" id="GO:0046872">
    <property type="term" value="F:metal ion binding"/>
    <property type="evidence" value="ECO:0007669"/>
    <property type="project" value="UniProtKB-KW"/>
</dbReference>
<gene>
    <name evidence="8" type="primary">LOC109469553</name>
</gene>
<dbReference type="PANTHER" id="PTHR46693:SF1">
    <property type="entry name" value="ADP-RIBOSYLATION FACTOR-LIKE PROTEIN 15"/>
    <property type="match status" value="1"/>
</dbReference>
<dbReference type="PROSITE" id="PS51417">
    <property type="entry name" value="ARF"/>
    <property type="match status" value="1"/>
</dbReference>
<evidence type="ECO:0000313" key="8">
    <source>
        <dbReference type="RefSeq" id="XP_019623644.1"/>
    </source>
</evidence>
<proteinExistence type="inferred from homology"/>
<dbReference type="InterPro" id="IPR027417">
    <property type="entry name" value="P-loop_NTPase"/>
</dbReference>
<dbReference type="GO" id="GO:0003924">
    <property type="term" value="F:GTPase activity"/>
    <property type="evidence" value="ECO:0007669"/>
    <property type="project" value="InterPro"/>
</dbReference>
<accession>A0A6P4YPN6</accession>
<dbReference type="OrthoDB" id="414781at2759"/>
<reference evidence="8" key="1">
    <citation type="submission" date="2025-08" db="UniProtKB">
        <authorList>
            <consortium name="RefSeq"/>
        </authorList>
    </citation>
    <scope>IDENTIFICATION</scope>
    <source>
        <tissue evidence="8">Gonad</tissue>
    </source>
</reference>
<dbReference type="GO" id="GO:0005525">
    <property type="term" value="F:GTP binding"/>
    <property type="evidence" value="ECO:0007669"/>
    <property type="project" value="UniProtKB-KW"/>
</dbReference>
<evidence type="ECO:0000256" key="2">
    <source>
        <dbReference type="ARBA" id="ARBA00022741"/>
    </source>
</evidence>
<evidence type="ECO:0000256" key="3">
    <source>
        <dbReference type="ARBA" id="ARBA00023134"/>
    </source>
</evidence>
<dbReference type="GeneID" id="109469553"/>
<dbReference type="Gene3D" id="3.40.50.300">
    <property type="entry name" value="P-loop containing nucleotide triphosphate hydrolases"/>
    <property type="match status" value="1"/>
</dbReference>
<dbReference type="SMART" id="SM00177">
    <property type="entry name" value="ARF"/>
    <property type="match status" value="1"/>
</dbReference>
<keyword evidence="3 5" id="KW-0342">GTP-binding</keyword>
<evidence type="ECO:0000256" key="6">
    <source>
        <dbReference type="PIRSR" id="PIRSR606689-2"/>
    </source>
</evidence>
<dbReference type="FunFam" id="3.40.50.300:FF:000934">
    <property type="entry name" value="ADP-ribosylation factor-like 15 isoform X1"/>
    <property type="match status" value="1"/>
</dbReference>
<sequence length="211" mass="23344">MCSERCQLVIGACRIGCYSLYRALCCCSPPAPRPEYHVVCLGMSGAGKTTLLTLLQCGETTDDIEPTSGFNIKAVQFEEAILNVKEVGGAENIRPYWDRYYQQTQGVVFVMDSACSQEALQTVGGLLAGILSHESLRGLPFVLLASHQDKMEARSSEQLTKDLELERLCAGRQWVVCPCSIQDQEPVRQALERFVTFLLNTAGKESEENRV</sequence>
<dbReference type="PRINTS" id="PR00328">
    <property type="entry name" value="SAR1GTPBP"/>
</dbReference>
<dbReference type="SMART" id="SM00178">
    <property type="entry name" value="SAR"/>
    <property type="match status" value="1"/>
</dbReference>
<evidence type="ECO:0000313" key="7">
    <source>
        <dbReference type="Proteomes" id="UP000515135"/>
    </source>
</evidence>
<keyword evidence="6" id="KW-0479">Metal-binding</keyword>
<dbReference type="KEGG" id="bbel:109469553"/>
<feature type="binding site" evidence="5">
    <location>
        <begin position="42"/>
        <end position="49"/>
    </location>
    <ligand>
        <name>GTP</name>
        <dbReference type="ChEBI" id="CHEBI:37565"/>
    </ligand>
</feature>
<dbReference type="SUPFAM" id="SSF52540">
    <property type="entry name" value="P-loop containing nucleoside triphosphate hydrolases"/>
    <property type="match status" value="1"/>
</dbReference>
<organism evidence="7 8">
    <name type="scientific">Branchiostoma belcheri</name>
    <name type="common">Amphioxus</name>
    <dbReference type="NCBI Taxonomy" id="7741"/>
    <lineage>
        <taxon>Eukaryota</taxon>
        <taxon>Metazoa</taxon>
        <taxon>Chordata</taxon>
        <taxon>Cephalochordata</taxon>
        <taxon>Leptocardii</taxon>
        <taxon>Amphioxiformes</taxon>
        <taxon>Branchiostomatidae</taxon>
        <taxon>Branchiostoma</taxon>
    </lineage>
</organism>
<keyword evidence="7" id="KW-1185">Reference proteome</keyword>
<dbReference type="InterPro" id="IPR042292">
    <property type="entry name" value="ARL15"/>
</dbReference>
<feature type="binding site" evidence="6">
    <location>
        <position position="49"/>
    </location>
    <ligand>
        <name>Mg(2+)</name>
        <dbReference type="ChEBI" id="CHEBI:18420"/>
    </ligand>
</feature>
<comment type="similarity">
    <text evidence="1">Belongs to the small GTPase superfamily. Arf family.</text>
</comment>
<evidence type="ECO:0000256" key="5">
    <source>
        <dbReference type="PIRSR" id="PIRSR606689-1"/>
    </source>
</evidence>